<evidence type="ECO:0000313" key="3">
    <source>
        <dbReference type="Proteomes" id="UP000030752"/>
    </source>
</evidence>
<dbReference type="AlphaFoldDB" id="W2RWU0"/>
<dbReference type="OrthoDB" id="6474464at2759"/>
<name>W2RWU0_CYPE1</name>
<dbReference type="Pfam" id="PF04724">
    <property type="entry name" value="Glyco_transf_17"/>
    <property type="match status" value="1"/>
</dbReference>
<dbReference type="InParanoid" id="W2RWU0"/>
<dbReference type="GeneID" id="19972575"/>
<protein>
    <recommendedName>
        <fullName evidence="4">Beta-1,4-mannosyl-glycoprotein 4-beta-N-acetylglucosaminyltransferase</fullName>
    </recommendedName>
</protein>
<dbReference type="InterPro" id="IPR006813">
    <property type="entry name" value="Glyco_trans_17"/>
</dbReference>
<dbReference type="PANTHER" id="PTHR12224:SF0">
    <property type="entry name" value="BETA-1,4-MANNOSYL-GLYCOPROTEIN 4-BETA-N-ACETYLGLUCOSAMINYLTRANSFERASE"/>
    <property type="match status" value="1"/>
</dbReference>
<dbReference type="HOGENOM" id="CLU_038606_1_0_1"/>
<evidence type="ECO:0000256" key="1">
    <source>
        <dbReference type="SAM" id="Phobius"/>
    </source>
</evidence>
<evidence type="ECO:0008006" key="4">
    <source>
        <dbReference type="Google" id="ProtNLM"/>
    </source>
</evidence>
<proteinExistence type="predicted"/>
<dbReference type="GO" id="GO:0016020">
    <property type="term" value="C:membrane"/>
    <property type="evidence" value="ECO:0007669"/>
    <property type="project" value="InterPro"/>
</dbReference>
<keyword evidence="3" id="KW-1185">Reference proteome</keyword>
<organism evidence="2 3">
    <name type="scientific">Cyphellophora europaea (strain CBS 101466)</name>
    <name type="common">Phialophora europaea</name>
    <dbReference type="NCBI Taxonomy" id="1220924"/>
    <lineage>
        <taxon>Eukaryota</taxon>
        <taxon>Fungi</taxon>
        <taxon>Dikarya</taxon>
        <taxon>Ascomycota</taxon>
        <taxon>Pezizomycotina</taxon>
        <taxon>Eurotiomycetes</taxon>
        <taxon>Chaetothyriomycetidae</taxon>
        <taxon>Chaetothyriales</taxon>
        <taxon>Cyphellophoraceae</taxon>
        <taxon>Cyphellophora</taxon>
    </lineage>
</organism>
<dbReference type="PANTHER" id="PTHR12224">
    <property type="entry name" value="BETA-1,4-MANNOSYL-GLYCOPROTEIN BETA-1,4-N-ACETYLGLUCOSAMINYL-TRANSFERASE"/>
    <property type="match status" value="1"/>
</dbReference>
<reference evidence="2 3" key="1">
    <citation type="submission" date="2013-03" db="EMBL/GenBank/DDBJ databases">
        <title>The Genome Sequence of Phialophora europaea CBS 101466.</title>
        <authorList>
            <consortium name="The Broad Institute Genomics Platform"/>
            <person name="Cuomo C."/>
            <person name="de Hoog S."/>
            <person name="Gorbushina A."/>
            <person name="Walker B."/>
            <person name="Young S.K."/>
            <person name="Zeng Q."/>
            <person name="Gargeya S."/>
            <person name="Fitzgerald M."/>
            <person name="Haas B."/>
            <person name="Abouelleil A."/>
            <person name="Allen A.W."/>
            <person name="Alvarado L."/>
            <person name="Arachchi H.M."/>
            <person name="Berlin A.M."/>
            <person name="Chapman S.B."/>
            <person name="Gainer-Dewar J."/>
            <person name="Goldberg J."/>
            <person name="Griggs A."/>
            <person name="Gujja S."/>
            <person name="Hansen M."/>
            <person name="Howarth C."/>
            <person name="Imamovic A."/>
            <person name="Ireland A."/>
            <person name="Larimer J."/>
            <person name="McCowan C."/>
            <person name="Murphy C."/>
            <person name="Pearson M."/>
            <person name="Poon T.W."/>
            <person name="Priest M."/>
            <person name="Roberts A."/>
            <person name="Saif S."/>
            <person name="Shea T."/>
            <person name="Sisk P."/>
            <person name="Sykes S."/>
            <person name="Wortman J."/>
            <person name="Nusbaum C."/>
            <person name="Birren B."/>
        </authorList>
    </citation>
    <scope>NUCLEOTIDE SEQUENCE [LARGE SCALE GENOMIC DNA]</scope>
    <source>
        <strain evidence="2 3">CBS 101466</strain>
    </source>
</reference>
<dbReference type="GO" id="GO:0003830">
    <property type="term" value="F:beta-1,4-mannosylglycoprotein 4-beta-N-acetylglucosaminyltransferase activity"/>
    <property type="evidence" value="ECO:0007669"/>
    <property type="project" value="InterPro"/>
</dbReference>
<dbReference type="eggNOG" id="ENOG502QPVW">
    <property type="taxonomic scope" value="Eukaryota"/>
</dbReference>
<dbReference type="STRING" id="1220924.W2RWU0"/>
<keyword evidence="1" id="KW-1133">Transmembrane helix</keyword>
<sequence>MANFQLTNLNAGRLIVGFVAAVIVFKLFFSGGPSTSPMRGSSWHGSLQLKMPSWAKPEVPEDRMGFMPLGEEVEAMCAHYRWKPFPDRYHRRKIYDLIMVNDELDALALRMGEMDQVDYFVVVESDLTFSDNPKPLYVQENYDLFSKYHHKMIVHTLNMTGQTFGDAWSRESFSRNAMFNQVFPIMENEMIPTHGDVMIVGDVDELVRPEILTTLRNCEFPAKVKLWTRFYYYSFQWLHPEGHAEWGHPDVTFFQGWNLTIPPQDLRGARPDIDVYSAGWHCSYCFSRLKDIVNKVSSFSHQEMNTPDFTSPRKILDRVRFGRDMFDRGNLYRIDNNKDVPGYVVRHPDQYGYMLDRDAEDGNFVDAWDLIEDMEDMA</sequence>
<dbReference type="RefSeq" id="XP_008717799.1">
    <property type="nucleotide sequence ID" value="XM_008719577.1"/>
</dbReference>
<dbReference type="EMBL" id="KB822720">
    <property type="protein sequence ID" value="ETN40956.1"/>
    <property type="molecule type" value="Genomic_DNA"/>
</dbReference>
<gene>
    <name evidence="2" type="ORF">HMPREF1541_05236</name>
</gene>
<evidence type="ECO:0000313" key="2">
    <source>
        <dbReference type="EMBL" id="ETN40956.1"/>
    </source>
</evidence>
<accession>W2RWU0</accession>
<keyword evidence="1" id="KW-0812">Transmembrane</keyword>
<dbReference type="GO" id="GO:0006044">
    <property type="term" value="P:N-acetylglucosamine metabolic process"/>
    <property type="evidence" value="ECO:0007669"/>
    <property type="project" value="TreeGrafter"/>
</dbReference>
<keyword evidence="1" id="KW-0472">Membrane</keyword>
<feature type="transmembrane region" description="Helical" evidence="1">
    <location>
        <begin position="12"/>
        <end position="29"/>
    </location>
</feature>
<dbReference type="Proteomes" id="UP000030752">
    <property type="component" value="Unassembled WGS sequence"/>
</dbReference>
<dbReference type="VEuPathDB" id="FungiDB:HMPREF1541_05236"/>